<dbReference type="Gene3D" id="3.40.630.30">
    <property type="match status" value="1"/>
</dbReference>
<dbReference type="PANTHER" id="PTHR43610">
    <property type="entry name" value="BLL6696 PROTEIN"/>
    <property type="match status" value="1"/>
</dbReference>
<evidence type="ECO:0000313" key="2">
    <source>
        <dbReference type="EMBL" id="GAA1942541.1"/>
    </source>
</evidence>
<comment type="caution">
    <text evidence="2">The sequence shown here is derived from an EMBL/GenBank/DDBJ whole genome shotgun (WGS) entry which is preliminary data.</text>
</comment>
<dbReference type="PANTHER" id="PTHR43610:SF1">
    <property type="entry name" value="N-ACETYLTRANSFERASE DOMAIN-CONTAINING PROTEIN"/>
    <property type="match status" value="1"/>
</dbReference>
<dbReference type="SUPFAM" id="SSF55729">
    <property type="entry name" value="Acyl-CoA N-acyltransferases (Nat)"/>
    <property type="match status" value="1"/>
</dbReference>
<dbReference type="InterPro" id="IPR000182">
    <property type="entry name" value="GNAT_dom"/>
</dbReference>
<accession>A0ABN2Q2L7</accession>
<feature type="domain" description="N-acetyltransferase" evidence="1">
    <location>
        <begin position="37"/>
        <end position="195"/>
    </location>
</feature>
<dbReference type="EMBL" id="BAAANN010000002">
    <property type="protein sequence ID" value="GAA1942541.1"/>
    <property type="molecule type" value="Genomic_DNA"/>
</dbReference>
<gene>
    <name evidence="2" type="ORF">GCM10009754_07440</name>
</gene>
<proteinExistence type="predicted"/>
<dbReference type="PROSITE" id="PS51186">
    <property type="entry name" value="GNAT"/>
    <property type="match status" value="1"/>
</dbReference>
<evidence type="ECO:0000313" key="3">
    <source>
        <dbReference type="Proteomes" id="UP001501116"/>
    </source>
</evidence>
<protein>
    <submittedName>
        <fullName evidence="2">GNAT family protein</fullName>
    </submittedName>
</protein>
<name>A0ABN2Q2L7_9PSEU</name>
<dbReference type="InterPro" id="IPR016181">
    <property type="entry name" value="Acyl_CoA_acyltransferase"/>
</dbReference>
<dbReference type="Pfam" id="PF13302">
    <property type="entry name" value="Acetyltransf_3"/>
    <property type="match status" value="1"/>
</dbReference>
<keyword evidence="3" id="KW-1185">Reference proteome</keyword>
<organism evidence="2 3">
    <name type="scientific">Amycolatopsis minnesotensis</name>
    <dbReference type="NCBI Taxonomy" id="337894"/>
    <lineage>
        <taxon>Bacteria</taxon>
        <taxon>Bacillati</taxon>
        <taxon>Actinomycetota</taxon>
        <taxon>Actinomycetes</taxon>
        <taxon>Pseudonocardiales</taxon>
        <taxon>Pseudonocardiaceae</taxon>
        <taxon>Amycolatopsis</taxon>
    </lineage>
</organism>
<reference evidence="2 3" key="1">
    <citation type="journal article" date="2019" name="Int. J. Syst. Evol. Microbiol.">
        <title>The Global Catalogue of Microorganisms (GCM) 10K type strain sequencing project: providing services to taxonomists for standard genome sequencing and annotation.</title>
        <authorList>
            <consortium name="The Broad Institute Genomics Platform"/>
            <consortium name="The Broad Institute Genome Sequencing Center for Infectious Disease"/>
            <person name="Wu L."/>
            <person name="Ma J."/>
        </authorList>
    </citation>
    <scope>NUCLEOTIDE SEQUENCE [LARGE SCALE GENOMIC DNA]</scope>
    <source>
        <strain evidence="2 3">JCM 14545</strain>
    </source>
</reference>
<sequence>MAWRNASTLDMTSSQSRLYRERVTDWTDHPTLTGAHVRLEPLSEDHAEGLHEAGRDPEIWAWLSLTRPETPGDTRAMVKTILAMPGRQAFAQVDAATGEVAGTTSYYQVDPAHRALLIGHTWLGKRWQRTPLNTEAKLLLLTHAFEARGAIRVAWQTDHRNERSQRAIERLGAKRDGVLRSHRIRPDGTVRDTVEYSVIAAEWPSVRDGLLARLG</sequence>
<evidence type="ECO:0000259" key="1">
    <source>
        <dbReference type="PROSITE" id="PS51186"/>
    </source>
</evidence>
<dbReference type="Proteomes" id="UP001501116">
    <property type="component" value="Unassembled WGS sequence"/>
</dbReference>